<accession>A0AA86T0X1</accession>
<proteinExistence type="predicted"/>
<dbReference type="Gramene" id="rna-AYBTSS11_LOCUS17617">
    <property type="protein sequence ID" value="CAJ1958217.1"/>
    <property type="gene ID" value="gene-AYBTSS11_LOCUS17617"/>
</dbReference>
<name>A0AA86T0X1_9FABA</name>
<reference evidence="1" key="1">
    <citation type="submission" date="2023-10" db="EMBL/GenBank/DDBJ databases">
        <authorList>
            <person name="Domelevo Entfellner J.-B."/>
        </authorList>
    </citation>
    <scope>NUCLEOTIDE SEQUENCE</scope>
</reference>
<organism evidence="1 2">
    <name type="scientific">Sphenostylis stenocarpa</name>
    <dbReference type="NCBI Taxonomy" id="92480"/>
    <lineage>
        <taxon>Eukaryota</taxon>
        <taxon>Viridiplantae</taxon>
        <taxon>Streptophyta</taxon>
        <taxon>Embryophyta</taxon>
        <taxon>Tracheophyta</taxon>
        <taxon>Spermatophyta</taxon>
        <taxon>Magnoliopsida</taxon>
        <taxon>eudicotyledons</taxon>
        <taxon>Gunneridae</taxon>
        <taxon>Pentapetalae</taxon>
        <taxon>rosids</taxon>
        <taxon>fabids</taxon>
        <taxon>Fabales</taxon>
        <taxon>Fabaceae</taxon>
        <taxon>Papilionoideae</taxon>
        <taxon>50 kb inversion clade</taxon>
        <taxon>NPAAA clade</taxon>
        <taxon>indigoferoid/millettioid clade</taxon>
        <taxon>Phaseoleae</taxon>
        <taxon>Sphenostylis</taxon>
    </lineage>
</organism>
<dbReference type="Proteomes" id="UP001189624">
    <property type="component" value="Chromosome 5"/>
</dbReference>
<protein>
    <submittedName>
        <fullName evidence="1">Uncharacterized protein</fullName>
    </submittedName>
</protein>
<feature type="non-terminal residue" evidence="1">
    <location>
        <position position="51"/>
    </location>
</feature>
<evidence type="ECO:0000313" key="1">
    <source>
        <dbReference type="EMBL" id="CAJ1958217.1"/>
    </source>
</evidence>
<feature type="non-terminal residue" evidence="1">
    <location>
        <position position="1"/>
    </location>
</feature>
<dbReference type="AlphaFoldDB" id="A0AA86T0X1"/>
<dbReference type="EMBL" id="OY731402">
    <property type="protein sequence ID" value="CAJ1958217.1"/>
    <property type="molecule type" value="Genomic_DNA"/>
</dbReference>
<gene>
    <name evidence="1" type="ORF">AYBTSS11_LOCUS17617</name>
</gene>
<keyword evidence="2" id="KW-1185">Reference proteome</keyword>
<sequence length="51" mass="5940">KIESGVNEKEKSCTLPTNMHELTNVWMTRNEHVDKQVQQNIVNGETPFRVE</sequence>
<evidence type="ECO:0000313" key="2">
    <source>
        <dbReference type="Proteomes" id="UP001189624"/>
    </source>
</evidence>